<proteinExistence type="predicted"/>
<keyword evidence="1" id="KW-0175">Coiled coil</keyword>
<gene>
    <name evidence="4" type="ORF">UFOVP251_11</name>
</gene>
<sequence>MMSFFSDLFYYISLIVLFLGTMLYLLSFLAKLLPFLGQYVLPMQVFSVIFIFGGAYYVGDHHGYQRRVLEDQAEIARLNEEARDKELKAQEQINKLQSNLKKAKDENIAKQASIDARIDSGELRIPTSCSVQTSSDPSNGSTNQGSEPERAFLKATNALFTEADNAIEERNACILQYNEVRRTFNEMGK</sequence>
<evidence type="ECO:0000313" key="4">
    <source>
        <dbReference type="EMBL" id="CAB4132789.1"/>
    </source>
</evidence>
<keyword evidence="3" id="KW-0812">Transmembrane</keyword>
<name>A0A6J5LM11_9CAUD</name>
<protein>
    <recommendedName>
        <fullName evidence="5">Spanin, inner membrane subunit</fullName>
    </recommendedName>
</protein>
<dbReference type="EMBL" id="LR796272">
    <property type="protein sequence ID" value="CAB4132789.1"/>
    <property type="molecule type" value="Genomic_DNA"/>
</dbReference>
<feature type="transmembrane region" description="Helical" evidence="3">
    <location>
        <begin position="9"/>
        <end position="30"/>
    </location>
</feature>
<feature type="compositionally biased region" description="Polar residues" evidence="2">
    <location>
        <begin position="129"/>
        <end position="146"/>
    </location>
</feature>
<organism evidence="4">
    <name type="scientific">uncultured Caudovirales phage</name>
    <dbReference type="NCBI Taxonomy" id="2100421"/>
    <lineage>
        <taxon>Viruses</taxon>
        <taxon>Duplodnaviria</taxon>
        <taxon>Heunggongvirae</taxon>
        <taxon>Uroviricota</taxon>
        <taxon>Caudoviricetes</taxon>
        <taxon>Peduoviridae</taxon>
        <taxon>Maltschvirus</taxon>
        <taxon>Maltschvirus maltsch</taxon>
    </lineage>
</organism>
<evidence type="ECO:0000256" key="3">
    <source>
        <dbReference type="SAM" id="Phobius"/>
    </source>
</evidence>
<feature type="coiled-coil region" evidence="1">
    <location>
        <begin position="68"/>
        <end position="113"/>
    </location>
</feature>
<feature type="transmembrane region" description="Helical" evidence="3">
    <location>
        <begin position="36"/>
        <end position="58"/>
    </location>
</feature>
<reference evidence="4" key="1">
    <citation type="submission" date="2020-04" db="EMBL/GenBank/DDBJ databases">
        <authorList>
            <person name="Chiriac C."/>
            <person name="Salcher M."/>
            <person name="Ghai R."/>
            <person name="Kavagutti S V."/>
        </authorList>
    </citation>
    <scope>NUCLEOTIDE SEQUENCE</scope>
</reference>
<feature type="region of interest" description="Disordered" evidence="2">
    <location>
        <begin position="129"/>
        <end position="148"/>
    </location>
</feature>
<accession>A0A6J5LM11</accession>
<keyword evidence="3" id="KW-0472">Membrane</keyword>
<evidence type="ECO:0000256" key="2">
    <source>
        <dbReference type="SAM" id="MobiDB-lite"/>
    </source>
</evidence>
<evidence type="ECO:0008006" key="5">
    <source>
        <dbReference type="Google" id="ProtNLM"/>
    </source>
</evidence>
<evidence type="ECO:0000256" key="1">
    <source>
        <dbReference type="SAM" id="Coils"/>
    </source>
</evidence>
<keyword evidence="3" id="KW-1133">Transmembrane helix</keyword>